<evidence type="ECO:0000256" key="5">
    <source>
        <dbReference type="ARBA" id="ARBA00022475"/>
    </source>
</evidence>
<evidence type="ECO:0000256" key="11">
    <source>
        <dbReference type="ARBA" id="ARBA00023136"/>
    </source>
</evidence>
<dbReference type="GO" id="GO:0015087">
    <property type="term" value="F:cobalt ion transmembrane transporter activity"/>
    <property type="evidence" value="ECO:0007669"/>
    <property type="project" value="UniProtKB-UniRule"/>
</dbReference>
<evidence type="ECO:0000256" key="13">
    <source>
        <dbReference type="RuleBase" id="RU362010"/>
    </source>
</evidence>
<keyword evidence="10 13" id="KW-0406">Ion transport</keyword>
<dbReference type="GO" id="GO:0015095">
    <property type="term" value="F:magnesium ion transmembrane transporter activity"/>
    <property type="evidence" value="ECO:0007669"/>
    <property type="project" value="UniProtKB-UniRule"/>
</dbReference>
<dbReference type="AlphaFoldDB" id="A0A1N7LYV0"/>
<keyword evidence="5 13" id="KW-1003">Cell membrane</keyword>
<keyword evidence="9 13" id="KW-1133">Transmembrane helix</keyword>
<keyword evidence="15" id="KW-1185">Reference proteome</keyword>
<keyword evidence="7 13" id="KW-0812">Transmembrane</keyword>
<evidence type="ECO:0000256" key="3">
    <source>
        <dbReference type="ARBA" id="ARBA00019439"/>
    </source>
</evidence>
<keyword evidence="8 13" id="KW-0460">Magnesium</keyword>
<comment type="catalytic activity">
    <reaction evidence="12">
        <text>Mg(2+)(in) = Mg(2+)(out)</text>
        <dbReference type="Rhea" id="RHEA:29827"/>
        <dbReference type="ChEBI" id="CHEBI:18420"/>
    </reaction>
</comment>
<reference evidence="14 15" key="1">
    <citation type="submission" date="2017-01" db="EMBL/GenBank/DDBJ databases">
        <authorList>
            <person name="Mah S.A."/>
            <person name="Swanson W.J."/>
            <person name="Moy G.W."/>
            <person name="Vacquier V.D."/>
        </authorList>
    </citation>
    <scope>NUCLEOTIDE SEQUENCE [LARGE SCALE GENOMIC DNA]</scope>
    <source>
        <strain evidence="14 15">DSM 11589</strain>
    </source>
</reference>
<dbReference type="Gene3D" id="3.30.460.20">
    <property type="entry name" value="CorA soluble domain-like"/>
    <property type="match status" value="1"/>
</dbReference>
<feature type="transmembrane region" description="Helical" evidence="13">
    <location>
        <begin position="301"/>
        <end position="321"/>
    </location>
</feature>
<evidence type="ECO:0000313" key="14">
    <source>
        <dbReference type="EMBL" id="SIS79020.1"/>
    </source>
</evidence>
<sequence>MLTVYIPGPTGLITFAPVPGEPVPHEAVWIDLLNPQQAEVMRVEEVCGLELPTREEMQEIEVSSRLYQEDGGMFLTATVLSQSESDHPETTAVTFILAGDRLVTVRHAEPKPFRAFALRALRQSSLRRADQILLGLLEAVIDRAADILERVTSDVDSLSREVFEHSRETGENIRDFQEILRHVGQTGNVSSRASDSLMSIGRLLAFLSQGIPVQSTKGVAKDARTQVKVMWRDVQSLIDHANFLAGKITFLQDATLGMISIEQNAIIKIFSVVAVIFLPPTLVASIYGMNFQVMPELEWRLGYPWALFLMLVSAVLPYLYFKRKRWL</sequence>
<keyword evidence="4 13" id="KW-0813">Transport</keyword>
<comment type="similarity">
    <text evidence="2 13">Belongs to the CorA metal ion transporter (MIT) (TC 1.A.35) family.</text>
</comment>
<gene>
    <name evidence="13" type="primary">corA</name>
    <name evidence="14" type="ORF">SAMN05421779_103644</name>
</gene>
<comment type="subcellular location">
    <subcellularLocation>
        <location evidence="1">Cell inner membrane</location>
        <topology evidence="1">Multi-pass membrane protein</topology>
    </subcellularLocation>
    <subcellularLocation>
        <location evidence="13">Membrane</location>
        <topology evidence="13">Multi-pass membrane protein</topology>
    </subcellularLocation>
</comment>
<evidence type="ECO:0000256" key="6">
    <source>
        <dbReference type="ARBA" id="ARBA00022519"/>
    </source>
</evidence>
<evidence type="ECO:0000256" key="9">
    <source>
        <dbReference type="ARBA" id="ARBA00022989"/>
    </source>
</evidence>
<dbReference type="STRING" id="80876.SAMN05421779_103644"/>
<evidence type="ECO:0000256" key="10">
    <source>
        <dbReference type="ARBA" id="ARBA00023065"/>
    </source>
</evidence>
<accession>A0A1N7LYV0</accession>
<dbReference type="Gene3D" id="1.20.58.340">
    <property type="entry name" value="Magnesium transport protein CorA, transmembrane region"/>
    <property type="match status" value="2"/>
</dbReference>
<dbReference type="InterPro" id="IPR045861">
    <property type="entry name" value="CorA_cytoplasmic_dom"/>
</dbReference>
<dbReference type="OrthoDB" id="9803416at2"/>
<evidence type="ECO:0000256" key="2">
    <source>
        <dbReference type="ARBA" id="ARBA00009765"/>
    </source>
</evidence>
<dbReference type="EMBL" id="FTOA01000003">
    <property type="protein sequence ID" value="SIS79020.1"/>
    <property type="molecule type" value="Genomic_DNA"/>
</dbReference>
<name>A0A1N7LYV0_9PROT</name>
<evidence type="ECO:0000256" key="7">
    <source>
        <dbReference type="ARBA" id="ARBA00022692"/>
    </source>
</evidence>
<evidence type="ECO:0000313" key="15">
    <source>
        <dbReference type="Proteomes" id="UP000185678"/>
    </source>
</evidence>
<keyword evidence="6" id="KW-0997">Cell inner membrane</keyword>
<dbReference type="PANTHER" id="PTHR47685:SF1">
    <property type="entry name" value="MAGNESIUM TRANSPORT PROTEIN CORA"/>
    <property type="match status" value="1"/>
</dbReference>
<dbReference type="GO" id="GO:0005886">
    <property type="term" value="C:plasma membrane"/>
    <property type="evidence" value="ECO:0007669"/>
    <property type="project" value="UniProtKB-SubCell"/>
</dbReference>
<dbReference type="Pfam" id="PF01544">
    <property type="entry name" value="CorA"/>
    <property type="match status" value="1"/>
</dbReference>
<evidence type="ECO:0000256" key="12">
    <source>
        <dbReference type="ARBA" id="ARBA00034269"/>
    </source>
</evidence>
<dbReference type="InterPro" id="IPR002523">
    <property type="entry name" value="MgTranspt_CorA/ZnTranspt_ZntB"/>
</dbReference>
<dbReference type="InterPro" id="IPR004488">
    <property type="entry name" value="Mg/Co-transport_prot_CorA"/>
</dbReference>
<feature type="transmembrane region" description="Helical" evidence="13">
    <location>
        <begin position="265"/>
        <end position="289"/>
    </location>
</feature>
<dbReference type="SUPFAM" id="SSF144083">
    <property type="entry name" value="Magnesium transport protein CorA, transmembrane region"/>
    <property type="match status" value="1"/>
</dbReference>
<evidence type="ECO:0000256" key="1">
    <source>
        <dbReference type="ARBA" id="ARBA00004429"/>
    </source>
</evidence>
<dbReference type="SUPFAM" id="SSF143865">
    <property type="entry name" value="CorA soluble domain-like"/>
    <property type="match status" value="1"/>
</dbReference>
<evidence type="ECO:0000256" key="8">
    <source>
        <dbReference type="ARBA" id="ARBA00022842"/>
    </source>
</evidence>
<comment type="function">
    <text evidence="13">Mediates influx of magnesium ions.</text>
</comment>
<protein>
    <recommendedName>
        <fullName evidence="3 13">Magnesium transport protein CorA</fullName>
    </recommendedName>
</protein>
<dbReference type="NCBIfam" id="TIGR00383">
    <property type="entry name" value="corA"/>
    <property type="match status" value="1"/>
</dbReference>
<dbReference type="InterPro" id="IPR050829">
    <property type="entry name" value="CorA_MIT"/>
</dbReference>
<keyword evidence="11 13" id="KW-0472">Membrane</keyword>
<dbReference type="GO" id="GO:0015099">
    <property type="term" value="F:nickel cation transmembrane transporter activity"/>
    <property type="evidence" value="ECO:0007669"/>
    <property type="project" value="TreeGrafter"/>
</dbReference>
<organism evidence="14 15">
    <name type="scientific">Insolitispirillum peregrinum</name>
    <dbReference type="NCBI Taxonomy" id="80876"/>
    <lineage>
        <taxon>Bacteria</taxon>
        <taxon>Pseudomonadati</taxon>
        <taxon>Pseudomonadota</taxon>
        <taxon>Alphaproteobacteria</taxon>
        <taxon>Rhodospirillales</taxon>
        <taxon>Novispirillaceae</taxon>
        <taxon>Insolitispirillum</taxon>
    </lineage>
</organism>
<proteinExistence type="inferred from homology"/>
<dbReference type="RefSeq" id="WP_076400384.1">
    <property type="nucleotide sequence ID" value="NZ_FTOA01000003.1"/>
</dbReference>
<dbReference type="Proteomes" id="UP000185678">
    <property type="component" value="Unassembled WGS sequence"/>
</dbReference>
<dbReference type="InterPro" id="IPR045863">
    <property type="entry name" value="CorA_TM1_TM2"/>
</dbReference>
<dbReference type="PANTHER" id="PTHR47685">
    <property type="entry name" value="MAGNESIUM TRANSPORT PROTEIN CORA"/>
    <property type="match status" value="1"/>
</dbReference>
<evidence type="ECO:0000256" key="4">
    <source>
        <dbReference type="ARBA" id="ARBA00022448"/>
    </source>
</evidence>
<dbReference type="FunFam" id="1.20.58.340:FF:000001">
    <property type="entry name" value="Magnesium transport protein CorA"/>
    <property type="match status" value="1"/>
</dbReference>
<dbReference type="CDD" id="cd12837">
    <property type="entry name" value="EcCorA-like_u1"/>
    <property type="match status" value="1"/>
</dbReference>